<dbReference type="Proteomes" id="UP000005824">
    <property type="component" value="Unassembled WGS sequence"/>
</dbReference>
<reference evidence="3 4" key="1">
    <citation type="journal article" date="2011" name="J. Bacteriol.">
        <title>Genome sequence of Chthoniobacter flavus Ellin428, an aerobic heterotrophic soil bacterium.</title>
        <authorList>
            <person name="Kant R."/>
            <person name="van Passel M.W."/>
            <person name="Palva A."/>
            <person name="Lucas S."/>
            <person name="Lapidus A."/>
            <person name="Glavina Del Rio T."/>
            <person name="Dalin E."/>
            <person name="Tice H."/>
            <person name="Bruce D."/>
            <person name="Goodwin L."/>
            <person name="Pitluck S."/>
            <person name="Larimer F.W."/>
            <person name="Land M.L."/>
            <person name="Hauser L."/>
            <person name="Sangwan P."/>
            <person name="de Vos W.M."/>
            <person name="Janssen P.H."/>
            <person name="Smidt H."/>
        </authorList>
    </citation>
    <scope>NUCLEOTIDE SEQUENCE [LARGE SCALE GENOMIC DNA]</scope>
    <source>
        <strain evidence="3 4">Ellin428</strain>
    </source>
</reference>
<dbReference type="InterPro" id="IPR024370">
    <property type="entry name" value="PBP_domain"/>
</dbReference>
<evidence type="ECO:0000259" key="2">
    <source>
        <dbReference type="Pfam" id="PF12849"/>
    </source>
</evidence>
<organism evidence="3 4">
    <name type="scientific">Chthoniobacter flavus Ellin428</name>
    <dbReference type="NCBI Taxonomy" id="497964"/>
    <lineage>
        <taxon>Bacteria</taxon>
        <taxon>Pseudomonadati</taxon>
        <taxon>Verrucomicrobiota</taxon>
        <taxon>Spartobacteria</taxon>
        <taxon>Chthoniobacterales</taxon>
        <taxon>Chthoniobacteraceae</taxon>
        <taxon>Chthoniobacter</taxon>
    </lineage>
</organism>
<dbReference type="PANTHER" id="PTHR30570:SF1">
    <property type="entry name" value="PHOSPHATE-BINDING PROTEIN PSTS"/>
    <property type="match status" value="1"/>
</dbReference>
<dbReference type="InParanoid" id="B4D6X2"/>
<evidence type="ECO:0000313" key="4">
    <source>
        <dbReference type="Proteomes" id="UP000005824"/>
    </source>
</evidence>
<dbReference type="eggNOG" id="COG0226">
    <property type="taxonomic scope" value="Bacteria"/>
</dbReference>
<evidence type="ECO:0000313" key="3">
    <source>
        <dbReference type="EMBL" id="EDY17923.1"/>
    </source>
</evidence>
<dbReference type="InterPro" id="IPR050811">
    <property type="entry name" value="Phosphate_ABC_transporter"/>
</dbReference>
<gene>
    <name evidence="3" type="ORF">CfE428DRAFT_4662</name>
</gene>
<accession>B4D6X2</accession>
<sequence length="172" mass="18483">MAHDGIAVVVNEKNPVTKLTKKQVEQIFTGDVTDWSAVGGKGGAVSIYTRNTSSGTFKDFKNMAMKKRDYAPSSQKMAGNEQIVAEVGKNENGIGYVGLAYTKAPGVKVIVIDGTELTDANVRSGKYPYSRETYLYTNGAPAGETKSFVDFAVSEEGQKIAEQVGFVPVTKK</sequence>
<dbReference type="Pfam" id="PF12849">
    <property type="entry name" value="PBP_like_2"/>
    <property type="match status" value="1"/>
</dbReference>
<protein>
    <submittedName>
        <fullName evidence="3">ABC transporter, periplasmic phosphate binding protein</fullName>
    </submittedName>
</protein>
<dbReference type="CDD" id="cd13653">
    <property type="entry name" value="PBP2_phosphate_like_1"/>
    <property type="match status" value="1"/>
</dbReference>
<comment type="caution">
    <text evidence="3">The sequence shown here is derived from an EMBL/GenBank/DDBJ whole genome shotgun (WGS) entry which is preliminary data.</text>
</comment>
<proteinExistence type="predicted"/>
<dbReference type="SUPFAM" id="SSF53850">
    <property type="entry name" value="Periplasmic binding protein-like II"/>
    <property type="match status" value="1"/>
</dbReference>
<dbReference type="STRING" id="497964.CfE428DRAFT_4662"/>
<dbReference type="PANTHER" id="PTHR30570">
    <property type="entry name" value="PERIPLASMIC PHOSPHATE BINDING COMPONENT OF PHOSPHATE ABC TRANSPORTER"/>
    <property type="match status" value="1"/>
</dbReference>
<keyword evidence="1" id="KW-0732">Signal</keyword>
<dbReference type="EMBL" id="ABVL01000016">
    <property type="protein sequence ID" value="EDY17923.1"/>
    <property type="molecule type" value="Genomic_DNA"/>
</dbReference>
<feature type="domain" description="PBP" evidence="2">
    <location>
        <begin position="1"/>
        <end position="156"/>
    </location>
</feature>
<name>B4D6X2_9BACT</name>
<dbReference type="Gene3D" id="3.40.190.10">
    <property type="entry name" value="Periplasmic binding protein-like II"/>
    <property type="match status" value="1"/>
</dbReference>
<dbReference type="AlphaFoldDB" id="B4D6X2"/>
<dbReference type="FunCoup" id="B4D6X2">
    <property type="interactions" value="240"/>
</dbReference>
<evidence type="ECO:0000256" key="1">
    <source>
        <dbReference type="ARBA" id="ARBA00022729"/>
    </source>
</evidence>
<dbReference type="RefSeq" id="WP_006981983.1">
    <property type="nucleotide sequence ID" value="NZ_ABVL01000016.1"/>
</dbReference>
<keyword evidence="4" id="KW-1185">Reference proteome</keyword>